<evidence type="ECO:0000256" key="4">
    <source>
        <dbReference type="ARBA" id="ARBA00023014"/>
    </source>
</evidence>
<protein>
    <submittedName>
        <fullName evidence="6">CDGSH iron-sulfur domain-containing protein</fullName>
    </submittedName>
</protein>
<reference evidence="6 7" key="1">
    <citation type="journal article" date="2019" name="Int. J. Syst. Evol. Microbiol.">
        <title>The Global Catalogue of Microorganisms (GCM) 10K type strain sequencing project: providing services to taxonomists for standard genome sequencing and annotation.</title>
        <authorList>
            <consortium name="The Broad Institute Genomics Platform"/>
            <consortium name="The Broad Institute Genome Sequencing Center for Infectious Disease"/>
            <person name="Wu L."/>
            <person name="Ma J."/>
        </authorList>
    </citation>
    <scope>NUCLEOTIDE SEQUENCE [LARGE SCALE GENOMIC DNA]</scope>
    <source>
        <strain evidence="6 7">RDMS1</strain>
    </source>
</reference>
<evidence type="ECO:0000313" key="7">
    <source>
        <dbReference type="Proteomes" id="UP001596417"/>
    </source>
</evidence>
<keyword evidence="2" id="KW-0479">Metal-binding</keyword>
<dbReference type="InterPro" id="IPR018967">
    <property type="entry name" value="FeS-contain_CDGSH-typ"/>
</dbReference>
<dbReference type="SMART" id="SM00704">
    <property type="entry name" value="ZnF_CDGSH"/>
    <property type="match status" value="1"/>
</dbReference>
<organism evidence="6 7">
    <name type="scientific">Halocatena marina</name>
    <dbReference type="NCBI Taxonomy" id="2934937"/>
    <lineage>
        <taxon>Archaea</taxon>
        <taxon>Methanobacteriati</taxon>
        <taxon>Methanobacteriota</taxon>
        <taxon>Stenosarchaea group</taxon>
        <taxon>Halobacteria</taxon>
        <taxon>Halobacteriales</taxon>
        <taxon>Natronomonadaceae</taxon>
        <taxon>Halocatena</taxon>
    </lineage>
</organism>
<dbReference type="GO" id="GO:0005737">
    <property type="term" value="C:cytoplasm"/>
    <property type="evidence" value="ECO:0007669"/>
    <property type="project" value="UniProtKB-ARBA"/>
</dbReference>
<comment type="caution">
    <text evidence="6">The sequence shown here is derived from an EMBL/GenBank/DDBJ whole genome shotgun (WGS) entry which is preliminary data.</text>
</comment>
<evidence type="ECO:0000259" key="5">
    <source>
        <dbReference type="SMART" id="SM00704"/>
    </source>
</evidence>
<evidence type="ECO:0000256" key="3">
    <source>
        <dbReference type="ARBA" id="ARBA00023004"/>
    </source>
</evidence>
<keyword evidence="3" id="KW-0408">Iron</keyword>
<keyword evidence="7" id="KW-1185">Reference proteome</keyword>
<sequence>MQIPHVHGKPTTREGMVREITHAATEPRIITPDDLDEEKGDIAICLCGLSADYPFCDGSHQATQDEKEGVRYKYECDDDENPRHVIDHEFETVDEQKIGPTNDDDL</sequence>
<keyword evidence="4" id="KW-0411">Iron-sulfur</keyword>
<gene>
    <name evidence="6" type="ORF">ACFQL7_02795</name>
</gene>
<dbReference type="AlphaFoldDB" id="A0ABD5YK12"/>
<dbReference type="Pfam" id="PF09360">
    <property type="entry name" value="zf-CDGSH"/>
    <property type="match status" value="1"/>
</dbReference>
<evidence type="ECO:0000256" key="2">
    <source>
        <dbReference type="ARBA" id="ARBA00022723"/>
    </source>
</evidence>
<dbReference type="GO" id="GO:0051537">
    <property type="term" value="F:2 iron, 2 sulfur cluster binding"/>
    <property type="evidence" value="ECO:0007669"/>
    <property type="project" value="UniProtKB-KW"/>
</dbReference>
<dbReference type="GO" id="GO:0046872">
    <property type="term" value="F:metal ion binding"/>
    <property type="evidence" value="ECO:0007669"/>
    <property type="project" value="UniProtKB-KW"/>
</dbReference>
<keyword evidence="1" id="KW-0001">2Fe-2S</keyword>
<accession>A0ABD5YK12</accession>
<dbReference type="InterPro" id="IPR042216">
    <property type="entry name" value="MitoNEET_CISD"/>
</dbReference>
<name>A0ABD5YK12_9EURY</name>
<proteinExistence type="predicted"/>
<feature type="domain" description="Iron-binding zinc finger CDGSH type" evidence="5">
    <location>
        <begin position="30"/>
        <end position="66"/>
    </location>
</feature>
<dbReference type="Proteomes" id="UP001596417">
    <property type="component" value="Unassembled WGS sequence"/>
</dbReference>
<dbReference type="EMBL" id="JBHTAX010000001">
    <property type="protein sequence ID" value="MFC7188877.1"/>
    <property type="molecule type" value="Genomic_DNA"/>
</dbReference>
<evidence type="ECO:0000256" key="1">
    <source>
        <dbReference type="ARBA" id="ARBA00022714"/>
    </source>
</evidence>
<evidence type="ECO:0000313" key="6">
    <source>
        <dbReference type="EMBL" id="MFC7188877.1"/>
    </source>
</evidence>
<dbReference type="Gene3D" id="3.40.5.90">
    <property type="entry name" value="CDGSH iron-sulfur domain, mitoNEET-type"/>
    <property type="match status" value="1"/>
</dbReference>